<dbReference type="Proteomes" id="UP000289738">
    <property type="component" value="Chromosome A06"/>
</dbReference>
<comment type="caution">
    <text evidence="2">The sequence shown here is derived from an EMBL/GenBank/DDBJ whole genome shotgun (WGS) entry which is preliminary data.</text>
</comment>
<feature type="region of interest" description="Disordered" evidence="1">
    <location>
        <begin position="61"/>
        <end position="92"/>
    </location>
</feature>
<evidence type="ECO:0000313" key="2">
    <source>
        <dbReference type="EMBL" id="RYR51465.1"/>
    </source>
</evidence>
<dbReference type="EMBL" id="SDMP01000006">
    <property type="protein sequence ID" value="RYR51465.1"/>
    <property type="molecule type" value="Genomic_DNA"/>
</dbReference>
<name>A0A445CKK2_ARAHY</name>
<evidence type="ECO:0000256" key="1">
    <source>
        <dbReference type="SAM" id="MobiDB-lite"/>
    </source>
</evidence>
<evidence type="ECO:0000313" key="3">
    <source>
        <dbReference type="Proteomes" id="UP000289738"/>
    </source>
</evidence>
<keyword evidence="3" id="KW-1185">Reference proteome</keyword>
<protein>
    <submittedName>
        <fullName evidence="2">Uncharacterized protein</fullName>
    </submittedName>
</protein>
<sequence length="92" mass="9989">MVPEKSTGGELYVPGKDRVVYVPQERKSRLGLDALAIAKRQGSQNDGVFEVPKPRSISIAASAKSESTVIEDESGLGGTASKDRRPNTRYRK</sequence>
<proteinExistence type="predicted"/>
<accession>A0A445CKK2</accession>
<dbReference type="AlphaFoldDB" id="A0A445CKK2"/>
<reference evidence="2 3" key="1">
    <citation type="submission" date="2019-01" db="EMBL/GenBank/DDBJ databases">
        <title>Sequencing of cultivated peanut Arachis hypogaea provides insights into genome evolution and oil improvement.</title>
        <authorList>
            <person name="Chen X."/>
        </authorList>
    </citation>
    <scope>NUCLEOTIDE SEQUENCE [LARGE SCALE GENOMIC DNA]</scope>
    <source>
        <strain evidence="3">cv. Fuhuasheng</strain>
        <tissue evidence="2">Leaves</tissue>
    </source>
</reference>
<organism evidence="2 3">
    <name type="scientific">Arachis hypogaea</name>
    <name type="common">Peanut</name>
    <dbReference type="NCBI Taxonomy" id="3818"/>
    <lineage>
        <taxon>Eukaryota</taxon>
        <taxon>Viridiplantae</taxon>
        <taxon>Streptophyta</taxon>
        <taxon>Embryophyta</taxon>
        <taxon>Tracheophyta</taxon>
        <taxon>Spermatophyta</taxon>
        <taxon>Magnoliopsida</taxon>
        <taxon>eudicotyledons</taxon>
        <taxon>Gunneridae</taxon>
        <taxon>Pentapetalae</taxon>
        <taxon>rosids</taxon>
        <taxon>fabids</taxon>
        <taxon>Fabales</taxon>
        <taxon>Fabaceae</taxon>
        <taxon>Papilionoideae</taxon>
        <taxon>50 kb inversion clade</taxon>
        <taxon>dalbergioids sensu lato</taxon>
        <taxon>Dalbergieae</taxon>
        <taxon>Pterocarpus clade</taxon>
        <taxon>Arachis</taxon>
    </lineage>
</organism>
<gene>
    <name evidence="2" type="ORF">Ahy_A06g026482</name>
</gene>